<name>A0ABR9MSM8_9MICO</name>
<organism evidence="6 7">
    <name type="scientific">Myceligenerans pegani</name>
    <dbReference type="NCBI Taxonomy" id="2776917"/>
    <lineage>
        <taxon>Bacteria</taxon>
        <taxon>Bacillati</taxon>
        <taxon>Actinomycetota</taxon>
        <taxon>Actinomycetes</taxon>
        <taxon>Micrococcales</taxon>
        <taxon>Promicromonosporaceae</taxon>
        <taxon>Myceligenerans</taxon>
    </lineage>
</organism>
<feature type="transmembrane region" description="Helical" evidence="5">
    <location>
        <begin position="61"/>
        <end position="80"/>
    </location>
</feature>
<dbReference type="EMBL" id="JADAQT010000020">
    <property type="protein sequence ID" value="MBE1874380.1"/>
    <property type="molecule type" value="Genomic_DNA"/>
</dbReference>
<comment type="caution">
    <text evidence="6">The sequence shown here is derived from an EMBL/GenBank/DDBJ whole genome shotgun (WGS) entry which is preliminary data.</text>
</comment>
<dbReference type="PANTHER" id="PTHR43019">
    <property type="entry name" value="SERINE ENDOPROTEASE DEGS"/>
    <property type="match status" value="1"/>
</dbReference>
<dbReference type="PRINTS" id="PR00834">
    <property type="entry name" value="PROTEASES2C"/>
</dbReference>
<feature type="transmembrane region" description="Helical" evidence="5">
    <location>
        <begin position="100"/>
        <end position="120"/>
    </location>
</feature>
<dbReference type="Pfam" id="PF02674">
    <property type="entry name" value="Colicin_V"/>
    <property type="match status" value="1"/>
</dbReference>
<dbReference type="GO" id="GO:0008233">
    <property type="term" value="F:peptidase activity"/>
    <property type="evidence" value="ECO:0007669"/>
    <property type="project" value="UniProtKB-KW"/>
</dbReference>
<dbReference type="InterPro" id="IPR047680">
    <property type="entry name" value="MarP-like"/>
</dbReference>
<keyword evidence="6" id="KW-0645">Protease</keyword>
<protein>
    <submittedName>
        <fullName evidence="6">MarP family serine protease</fullName>
    </submittedName>
</protein>
<keyword evidence="3 5" id="KW-1133">Transmembrane helix</keyword>
<keyword evidence="2 5" id="KW-0812">Transmembrane</keyword>
<sequence length="390" mass="38812">MTPVDLVLLLILLVALGAGLSRGLLATLGGLAGLIAGGLAAFWAVPAVNDLLPSSQWRGPVAVAVAIALPVLGASLGSGLGHDLRRGVDRTALRPLERLLGGAANVVVAALALSFVGNAITATGTPGVAAALSSSSVLRTIDDLTPPAVGRPLAEMRAMALDDGLPRLNLLIVPRQAPVAPTVDLDDADLEAAARSVARISGIAYACGKSSTGSGFVVAPDRVVTNAHVVAGVDRPVVELPDSPAREGRVVYFDPVDDLAVVAVDGLSADALDIAPTLSVGDRAVVQGYPYGGPFTSTSAGVLGVDTARVPDVYGSGAAGREVYSLAAAVRPGNSGGPLLTTGGDVAGVVFARADSSADVGYAMTSAELRPVAAQATELDAAVSSGQCTA</sequence>
<dbReference type="GO" id="GO:0006508">
    <property type="term" value="P:proteolysis"/>
    <property type="evidence" value="ECO:0007669"/>
    <property type="project" value="UniProtKB-KW"/>
</dbReference>
<reference evidence="6 7" key="1">
    <citation type="submission" date="2020-10" db="EMBL/GenBank/DDBJ databases">
        <title>Myceligenerans pegani sp. nov., an endophytic actinomycete isolated from Peganum harmala L. in Xinjiang, China.</title>
        <authorList>
            <person name="Xin L."/>
        </authorList>
    </citation>
    <scope>NUCLEOTIDE SEQUENCE [LARGE SCALE GENOMIC DNA]</scope>
    <source>
        <strain evidence="6 7">TRM65318</strain>
    </source>
</reference>
<dbReference type="Proteomes" id="UP000625527">
    <property type="component" value="Unassembled WGS sequence"/>
</dbReference>
<evidence type="ECO:0000256" key="2">
    <source>
        <dbReference type="ARBA" id="ARBA00022692"/>
    </source>
</evidence>
<evidence type="ECO:0000256" key="5">
    <source>
        <dbReference type="SAM" id="Phobius"/>
    </source>
</evidence>
<keyword evidence="4 5" id="KW-0472">Membrane</keyword>
<dbReference type="SUPFAM" id="SSF50494">
    <property type="entry name" value="Trypsin-like serine proteases"/>
    <property type="match status" value="1"/>
</dbReference>
<dbReference type="Gene3D" id="2.40.10.10">
    <property type="entry name" value="Trypsin-like serine proteases"/>
    <property type="match status" value="2"/>
</dbReference>
<dbReference type="InterPro" id="IPR003825">
    <property type="entry name" value="Colicin-V_CvpA"/>
</dbReference>
<comment type="subcellular location">
    <subcellularLocation>
        <location evidence="1">Membrane</location>
        <topology evidence="1">Multi-pass membrane protein</topology>
    </subcellularLocation>
</comment>
<keyword evidence="6" id="KW-0378">Hydrolase</keyword>
<gene>
    <name evidence="6" type="ORF">IHE71_01475</name>
</gene>
<evidence type="ECO:0000256" key="3">
    <source>
        <dbReference type="ARBA" id="ARBA00022989"/>
    </source>
</evidence>
<keyword evidence="7" id="KW-1185">Reference proteome</keyword>
<dbReference type="Pfam" id="PF13365">
    <property type="entry name" value="Trypsin_2"/>
    <property type="match status" value="1"/>
</dbReference>
<evidence type="ECO:0000313" key="7">
    <source>
        <dbReference type="Proteomes" id="UP000625527"/>
    </source>
</evidence>
<evidence type="ECO:0000313" key="6">
    <source>
        <dbReference type="EMBL" id="MBE1874380.1"/>
    </source>
</evidence>
<accession>A0ABR9MSM8</accession>
<evidence type="ECO:0000256" key="4">
    <source>
        <dbReference type="ARBA" id="ARBA00023136"/>
    </source>
</evidence>
<evidence type="ECO:0000256" key="1">
    <source>
        <dbReference type="ARBA" id="ARBA00004141"/>
    </source>
</evidence>
<dbReference type="NCBIfam" id="NF033740">
    <property type="entry name" value="MarP_fam_protase"/>
    <property type="match status" value="1"/>
</dbReference>
<dbReference type="InterPro" id="IPR043504">
    <property type="entry name" value="Peptidase_S1_PA_chymotrypsin"/>
</dbReference>
<dbReference type="RefSeq" id="WP_192860957.1">
    <property type="nucleotide sequence ID" value="NZ_JADAQT010000020.1"/>
</dbReference>
<dbReference type="InterPro" id="IPR009003">
    <property type="entry name" value="Peptidase_S1_PA"/>
</dbReference>
<dbReference type="PANTHER" id="PTHR43019:SF23">
    <property type="entry name" value="PROTEASE DO-LIKE 5, CHLOROPLASTIC"/>
    <property type="match status" value="1"/>
</dbReference>
<dbReference type="InterPro" id="IPR001940">
    <property type="entry name" value="Peptidase_S1C"/>
</dbReference>
<feature type="transmembrane region" description="Helical" evidence="5">
    <location>
        <begin position="31"/>
        <end position="49"/>
    </location>
</feature>
<proteinExistence type="predicted"/>